<dbReference type="RefSeq" id="WP_174900494.1">
    <property type="nucleotide sequence ID" value="NZ_FOTW01000010.1"/>
</dbReference>
<evidence type="ECO:0000313" key="1">
    <source>
        <dbReference type="EMBL" id="SFL97563.1"/>
    </source>
</evidence>
<keyword evidence="2" id="KW-1185">Reference proteome</keyword>
<name>A0A1I4M387_9BURK</name>
<evidence type="ECO:0000313" key="2">
    <source>
        <dbReference type="Proteomes" id="UP000199470"/>
    </source>
</evidence>
<dbReference type="AlphaFoldDB" id="A0A1I4M387"/>
<accession>A0A1I4M387</accession>
<organism evidence="1 2">
    <name type="scientific">Rugamonas rubra</name>
    <dbReference type="NCBI Taxonomy" id="758825"/>
    <lineage>
        <taxon>Bacteria</taxon>
        <taxon>Pseudomonadati</taxon>
        <taxon>Pseudomonadota</taxon>
        <taxon>Betaproteobacteria</taxon>
        <taxon>Burkholderiales</taxon>
        <taxon>Oxalobacteraceae</taxon>
        <taxon>Telluria group</taxon>
        <taxon>Rugamonas</taxon>
    </lineage>
</organism>
<sequence>MARLTHFLPRCIPLSYGALVLGLTGGSTYLLCSAEVLNDAALFFIH</sequence>
<gene>
    <name evidence="1" type="ORF">SAMN02982985_02208</name>
</gene>
<dbReference type="EMBL" id="FOTW01000010">
    <property type="protein sequence ID" value="SFL97563.1"/>
    <property type="molecule type" value="Genomic_DNA"/>
</dbReference>
<dbReference type="Proteomes" id="UP000199470">
    <property type="component" value="Unassembled WGS sequence"/>
</dbReference>
<protein>
    <submittedName>
        <fullName evidence="1">Uncharacterized protein</fullName>
    </submittedName>
</protein>
<reference evidence="1 2" key="1">
    <citation type="submission" date="2016-10" db="EMBL/GenBank/DDBJ databases">
        <authorList>
            <person name="de Groot N.N."/>
        </authorList>
    </citation>
    <scope>NUCLEOTIDE SEQUENCE [LARGE SCALE GENOMIC DNA]</scope>
    <source>
        <strain evidence="1 2">ATCC 43154</strain>
    </source>
</reference>
<proteinExistence type="predicted"/>